<evidence type="ECO:0000313" key="1">
    <source>
        <dbReference type="EMBL" id="CAA2933527.1"/>
    </source>
</evidence>
<dbReference type="PANTHER" id="PTHR33098">
    <property type="entry name" value="COTTON FIBER (DUF761)"/>
    <property type="match status" value="1"/>
</dbReference>
<dbReference type="OrthoDB" id="1913960at2759"/>
<dbReference type="Gramene" id="OE9A012657T1">
    <property type="protein sequence ID" value="OE9A012657C1"/>
    <property type="gene ID" value="OE9A012657"/>
</dbReference>
<protein>
    <submittedName>
        <fullName evidence="1">Uncharacterized protein</fullName>
    </submittedName>
</protein>
<dbReference type="PANTHER" id="PTHR33098:SF3">
    <property type="entry name" value="COTTON FIBER PROTEIN"/>
    <property type="match status" value="1"/>
</dbReference>
<keyword evidence="2" id="KW-1185">Reference proteome</keyword>
<gene>
    <name evidence="1" type="ORF">OLEA9_A012657</name>
</gene>
<reference evidence="1 2" key="1">
    <citation type="submission" date="2019-12" db="EMBL/GenBank/DDBJ databases">
        <authorList>
            <person name="Alioto T."/>
            <person name="Alioto T."/>
            <person name="Gomez Garrido J."/>
        </authorList>
    </citation>
    <scope>NUCLEOTIDE SEQUENCE [LARGE SCALE GENOMIC DNA]</scope>
</reference>
<dbReference type="AlphaFoldDB" id="A0A8S0P7B6"/>
<sequence>MSCFMSLKKLLPAKKLWKSFKNKLQSKLREVKFSSIKTTKKLRLEAWLCKFQTLTRRIARPRHHHYGFAKSSTIYVDELFPGQAKEMVASSSGTFTRANSENMKTLREKQYTEEKVSAGKGETSKTNCADKWKIPLVPQFRGVDERAEEFICKFRREMKLQREQSILEFEEMLARSA</sequence>
<dbReference type="InterPro" id="IPR008480">
    <property type="entry name" value="DUF761_pln"/>
</dbReference>
<name>A0A8S0P7B6_OLEEU</name>
<organism evidence="1 2">
    <name type="scientific">Olea europaea subsp. europaea</name>
    <dbReference type="NCBI Taxonomy" id="158383"/>
    <lineage>
        <taxon>Eukaryota</taxon>
        <taxon>Viridiplantae</taxon>
        <taxon>Streptophyta</taxon>
        <taxon>Embryophyta</taxon>
        <taxon>Tracheophyta</taxon>
        <taxon>Spermatophyta</taxon>
        <taxon>Magnoliopsida</taxon>
        <taxon>eudicotyledons</taxon>
        <taxon>Gunneridae</taxon>
        <taxon>Pentapetalae</taxon>
        <taxon>asterids</taxon>
        <taxon>lamiids</taxon>
        <taxon>Lamiales</taxon>
        <taxon>Oleaceae</taxon>
        <taxon>Oleeae</taxon>
        <taxon>Olea</taxon>
    </lineage>
</organism>
<proteinExistence type="predicted"/>
<dbReference type="Proteomes" id="UP000594638">
    <property type="component" value="Unassembled WGS sequence"/>
</dbReference>
<evidence type="ECO:0000313" key="2">
    <source>
        <dbReference type="Proteomes" id="UP000594638"/>
    </source>
</evidence>
<accession>A0A8S0P7B6</accession>
<comment type="caution">
    <text evidence="1">The sequence shown here is derived from an EMBL/GenBank/DDBJ whole genome shotgun (WGS) entry which is preliminary data.</text>
</comment>
<dbReference type="Pfam" id="PF05553">
    <property type="entry name" value="DUF761"/>
    <property type="match status" value="1"/>
</dbReference>
<dbReference type="EMBL" id="CACTIH010000004">
    <property type="protein sequence ID" value="CAA2933527.1"/>
    <property type="molecule type" value="Genomic_DNA"/>
</dbReference>